<evidence type="ECO:0000259" key="8">
    <source>
        <dbReference type="PROSITE" id="PS50928"/>
    </source>
</evidence>
<dbReference type="RefSeq" id="WP_277538300.1">
    <property type="nucleotide sequence ID" value="NZ_JAPDIA010000009.1"/>
</dbReference>
<dbReference type="Gene3D" id="1.10.3720.10">
    <property type="entry name" value="MetI-like"/>
    <property type="match status" value="1"/>
</dbReference>
<dbReference type="CDD" id="cd06261">
    <property type="entry name" value="TM_PBP2"/>
    <property type="match status" value="1"/>
</dbReference>
<dbReference type="InterPro" id="IPR035906">
    <property type="entry name" value="MetI-like_sf"/>
</dbReference>
<dbReference type="AlphaFoldDB" id="A0A9X4QXS8"/>
<dbReference type="SUPFAM" id="SSF161098">
    <property type="entry name" value="MetI-like"/>
    <property type="match status" value="1"/>
</dbReference>
<evidence type="ECO:0000313" key="10">
    <source>
        <dbReference type="Proteomes" id="UP001153404"/>
    </source>
</evidence>
<organism evidence="9 10">
    <name type="scientific">Cohnella rhizosphaerae</name>
    <dbReference type="NCBI Taxonomy" id="1457232"/>
    <lineage>
        <taxon>Bacteria</taxon>
        <taxon>Bacillati</taxon>
        <taxon>Bacillota</taxon>
        <taxon>Bacilli</taxon>
        <taxon>Bacillales</taxon>
        <taxon>Paenibacillaceae</taxon>
        <taxon>Cohnella</taxon>
    </lineage>
</organism>
<evidence type="ECO:0000256" key="5">
    <source>
        <dbReference type="ARBA" id="ARBA00022989"/>
    </source>
</evidence>
<keyword evidence="2 7" id="KW-0813">Transport</keyword>
<keyword evidence="3" id="KW-1003">Cell membrane</keyword>
<keyword evidence="10" id="KW-1185">Reference proteome</keyword>
<feature type="transmembrane region" description="Helical" evidence="7">
    <location>
        <begin position="138"/>
        <end position="158"/>
    </location>
</feature>
<sequence>MRVAGAYRYAAEAVMLLFSLVFVIPVWMVVVNSIKSQKEAAFFGIGWPSRFSFENYATVFKEANIADAFLNGLFYCAVIIVFSVLFSSMGAFAIARMQTRLTEFSYYLFLSGIILPGAIIPTYFMLQKMGLVGTYYSVIVVLLSQTMPIGVFLYTGFMKTVPREMDEAAIIDGAGKLRMFFSVIFPLLTPVTMSLVIFNFMGVWNDVVTQIYFVDASKWTMPMMVYRFQGMYISKWNLIFADLVLTSIPVILIYLFGQRYMVSGITQGAVKA</sequence>
<dbReference type="InterPro" id="IPR000515">
    <property type="entry name" value="MetI-like"/>
</dbReference>
<proteinExistence type="inferred from homology"/>
<feature type="transmembrane region" description="Helical" evidence="7">
    <location>
        <begin position="9"/>
        <end position="30"/>
    </location>
</feature>
<evidence type="ECO:0000256" key="4">
    <source>
        <dbReference type="ARBA" id="ARBA00022692"/>
    </source>
</evidence>
<name>A0A9X4QXS8_9BACL</name>
<keyword evidence="6 7" id="KW-0472">Membrane</keyword>
<dbReference type="Proteomes" id="UP001153404">
    <property type="component" value="Unassembled WGS sequence"/>
</dbReference>
<keyword evidence="5 7" id="KW-1133">Transmembrane helix</keyword>
<keyword evidence="4 7" id="KW-0812">Transmembrane</keyword>
<dbReference type="PANTHER" id="PTHR43744:SF12">
    <property type="entry name" value="ABC TRANSPORTER PERMEASE PROTEIN MG189-RELATED"/>
    <property type="match status" value="1"/>
</dbReference>
<dbReference type="GO" id="GO:0055085">
    <property type="term" value="P:transmembrane transport"/>
    <property type="evidence" value="ECO:0007669"/>
    <property type="project" value="InterPro"/>
</dbReference>
<dbReference type="PANTHER" id="PTHR43744">
    <property type="entry name" value="ABC TRANSPORTER PERMEASE PROTEIN MG189-RELATED-RELATED"/>
    <property type="match status" value="1"/>
</dbReference>
<evidence type="ECO:0000256" key="2">
    <source>
        <dbReference type="ARBA" id="ARBA00022448"/>
    </source>
</evidence>
<evidence type="ECO:0000256" key="6">
    <source>
        <dbReference type="ARBA" id="ARBA00023136"/>
    </source>
</evidence>
<evidence type="ECO:0000313" key="9">
    <source>
        <dbReference type="EMBL" id="MDG0813852.1"/>
    </source>
</evidence>
<dbReference type="Pfam" id="PF00528">
    <property type="entry name" value="BPD_transp_1"/>
    <property type="match status" value="1"/>
</dbReference>
<evidence type="ECO:0000256" key="3">
    <source>
        <dbReference type="ARBA" id="ARBA00022475"/>
    </source>
</evidence>
<comment type="similarity">
    <text evidence="7">Belongs to the binding-protein-dependent transport system permease family.</text>
</comment>
<feature type="domain" description="ABC transmembrane type-1" evidence="8">
    <location>
        <begin position="69"/>
        <end position="257"/>
    </location>
</feature>
<feature type="transmembrane region" description="Helical" evidence="7">
    <location>
        <begin position="72"/>
        <end position="94"/>
    </location>
</feature>
<dbReference type="EMBL" id="JAPDIA010000009">
    <property type="protein sequence ID" value="MDG0813852.1"/>
    <property type="molecule type" value="Genomic_DNA"/>
</dbReference>
<evidence type="ECO:0000256" key="1">
    <source>
        <dbReference type="ARBA" id="ARBA00004651"/>
    </source>
</evidence>
<gene>
    <name evidence="9" type="ORF">OMP40_34655</name>
</gene>
<feature type="transmembrane region" description="Helical" evidence="7">
    <location>
        <begin position="238"/>
        <end position="257"/>
    </location>
</feature>
<comment type="caution">
    <text evidence="9">The sequence shown here is derived from an EMBL/GenBank/DDBJ whole genome shotgun (WGS) entry which is preliminary data.</text>
</comment>
<dbReference type="GO" id="GO:0005886">
    <property type="term" value="C:plasma membrane"/>
    <property type="evidence" value="ECO:0007669"/>
    <property type="project" value="UniProtKB-SubCell"/>
</dbReference>
<reference evidence="9" key="1">
    <citation type="submission" date="2022-10" db="EMBL/GenBank/DDBJ databases">
        <title>Comparative genomic analysis of Cohnella hashimotonis sp. nov., isolated from the International Space Station.</title>
        <authorList>
            <person name="Simpson A."/>
            <person name="Venkateswaran K."/>
        </authorList>
    </citation>
    <scope>NUCLEOTIDE SEQUENCE</scope>
    <source>
        <strain evidence="9">DSM 28161</strain>
    </source>
</reference>
<feature type="transmembrane region" description="Helical" evidence="7">
    <location>
        <begin position="106"/>
        <end position="126"/>
    </location>
</feature>
<comment type="subcellular location">
    <subcellularLocation>
        <location evidence="1 7">Cell membrane</location>
        <topology evidence="1 7">Multi-pass membrane protein</topology>
    </subcellularLocation>
</comment>
<feature type="transmembrane region" description="Helical" evidence="7">
    <location>
        <begin position="179"/>
        <end position="201"/>
    </location>
</feature>
<accession>A0A9X4QXS8</accession>
<dbReference type="PROSITE" id="PS50928">
    <property type="entry name" value="ABC_TM1"/>
    <property type="match status" value="1"/>
</dbReference>
<protein>
    <submittedName>
        <fullName evidence="9">Carbohydrate ABC transporter permease</fullName>
    </submittedName>
</protein>
<evidence type="ECO:0000256" key="7">
    <source>
        <dbReference type="RuleBase" id="RU363032"/>
    </source>
</evidence>